<gene>
    <name evidence="2" type="ORF">AB5L97_05475</name>
</gene>
<proteinExistence type="predicted"/>
<dbReference type="RefSeq" id="WP_369046774.1">
    <property type="nucleotide sequence ID" value="NZ_CP163302.1"/>
</dbReference>
<sequence>MILEAASLAVQIATGFIVGLTFTLLGGEPGDVAYHLIALPVLVATFVLLSIGTRPLAGR</sequence>
<evidence type="ECO:0000313" key="2">
    <source>
        <dbReference type="EMBL" id="XDP46459.1"/>
    </source>
</evidence>
<dbReference type="AlphaFoldDB" id="A0AB39L694"/>
<keyword evidence="1" id="KW-1133">Transmembrane helix</keyword>
<keyword evidence="1" id="KW-0472">Membrane</keyword>
<feature type="transmembrane region" description="Helical" evidence="1">
    <location>
        <begin position="32"/>
        <end position="51"/>
    </location>
</feature>
<evidence type="ECO:0000256" key="1">
    <source>
        <dbReference type="SAM" id="Phobius"/>
    </source>
</evidence>
<dbReference type="KEGG" id="spue:AB5L97_05475"/>
<name>A0AB39L694_9MICC</name>
<reference evidence="2" key="1">
    <citation type="submission" date="2024-07" db="EMBL/GenBank/DDBJ databases">
        <authorList>
            <person name="fu j."/>
        </authorList>
    </citation>
    <scope>NUCLEOTIDE SEQUENCE</scope>
    <source>
        <strain evidence="2">P10A9</strain>
    </source>
</reference>
<organism evidence="2">
    <name type="scientific">Sinomonas puerhi</name>
    <dbReference type="NCBI Taxonomy" id="3238584"/>
    <lineage>
        <taxon>Bacteria</taxon>
        <taxon>Bacillati</taxon>
        <taxon>Actinomycetota</taxon>
        <taxon>Actinomycetes</taxon>
        <taxon>Micrococcales</taxon>
        <taxon>Micrococcaceae</taxon>
        <taxon>Sinomonas</taxon>
    </lineage>
</organism>
<accession>A0AB39L694</accession>
<dbReference type="EMBL" id="CP163302">
    <property type="protein sequence ID" value="XDP46459.1"/>
    <property type="molecule type" value="Genomic_DNA"/>
</dbReference>
<protein>
    <submittedName>
        <fullName evidence="2">Uncharacterized protein</fullName>
    </submittedName>
</protein>
<feature type="transmembrane region" description="Helical" evidence="1">
    <location>
        <begin position="7"/>
        <end position="26"/>
    </location>
</feature>
<keyword evidence="1" id="KW-0812">Transmembrane</keyword>